<evidence type="ECO:0000256" key="5">
    <source>
        <dbReference type="SAM" id="Phobius"/>
    </source>
</evidence>
<dbReference type="Pfam" id="PF00672">
    <property type="entry name" value="HAMP"/>
    <property type="match status" value="1"/>
</dbReference>
<feature type="region of interest" description="Disordered" evidence="4">
    <location>
        <begin position="610"/>
        <end position="632"/>
    </location>
</feature>
<accession>A0A0K2SHP5</accession>
<keyword evidence="5" id="KW-0472">Membrane</keyword>
<dbReference type="RefSeq" id="WP_068134291.1">
    <property type="nucleotide sequence ID" value="NZ_AP014924.1"/>
</dbReference>
<dbReference type="Gene3D" id="6.10.340.10">
    <property type="match status" value="1"/>
</dbReference>
<keyword evidence="1 3" id="KW-0807">Transducer</keyword>
<evidence type="ECO:0000313" key="8">
    <source>
        <dbReference type="EMBL" id="BAS26557.1"/>
    </source>
</evidence>
<dbReference type="Proteomes" id="UP000065807">
    <property type="component" value="Chromosome"/>
</dbReference>
<sequence length="632" mass="67088">MHWFRRPRERAPRVAAPAGRRRRRGVWRRTGWLNPWRLVENRSTLFKIVLLVVLVSAATAYVGWTGYTGLQATSTTVTGLIDRRIPLLESLGAAQSSVWEAAAAAYRTVLGSADEARGMTETAQFRGRVATAAARLGQLRPQMAPEDQAILQEVLDHLQQWADGTEELGRQVSAGELEAAAALSRVDGLQREHLDHANRMLSQLSIVIKTDMHIARQETLDLFQRASASMVITMGAATLLSLVLGVLLALSLSRPLRRLSEFVGSVAQGDFSGRAEGLEQRDEVGRLAAGLNTAVRQVRAMLHQVRQAARAVNASGNALTQASASVTDGIRQVSRTVQELARGADEQSRKLAGAQEVLQGQVGRLQGAAQAAEAIAREAAALSREAEAGESSVGQVHQGLARIREAVGRSGEANQRLTQGTLRISEAVDLIHTIADQTNLLALNASIEAARAGEHGRGFAVVAAEIRKLAEQAAGAAEEIRRLMDQVRTEASGVEASVGSLTQEVDEGVPVIRLSAESFRQIAAAVKGLSGRVVELARTLDRVVEGNRPVEAAVEEVVSISQETAAGAQEVAASTQEQDASMQEIAAAVRQLAGLAGELEEGLARFRLAAESEPGAGGGGSDAPAESTAFPA</sequence>
<dbReference type="SUPFAM" id="SSF58104">
    <property type="entry name" value="Methyl-accepting chemotaxis protein (MCP) signaling domain"/>
    <property type="match status" value="1"/>
</dbReference>
<gene>
    <name evidence="8" type="ORF">LIP_0700</name>
</gene>
<evidence type="ECO:0000259" key="7">
    <source>
        <dbReference type="PROSITE" id="PS50885"/>
    </source>
</evidence>
<proteinExistence type="inferred from homology"/>
<keyword evidence="9" id="KW-1185">Reference proteome</keyword>
<dbReference type="PROSITE" id="PS50885">
    <property type="entry name" value="HAMP"/>
    <property type="match status" value="1"/>
</dbReference>
<feature type="domain" description="Methyl-accepting transducer" evidence="6">
    <location>
        <begin position="322"/>
        <end position="572"/>
    </location>
</feature>
<dbReference type="Pfam" id="PF12729">
    <property type="entry name" value="4HB_MCP_1"/>
    <property type="match status" value="1"/>
</dbReference>
<dbReference type="InterPro" id="IPR004089">
    <property type="entry name" value="MCPsignal_dom"/>
</dbReference>
<feature type="transmembrane region" description="Helical" evidence="5">
    <location>
        <begin position="45"/>
        <end position="64"/>
    </location>
</feature>
<dbReference type="KEGG" id="lpil:LIP_0700"/>
<dbReference type="InterPro" id="IPR024478">
    <property type="entry name" value="HlyB_4HB_MCP"/>
</dbReference>
<evidence type="ECO:0000256" key="1">
    <source>
        <dbReference type="ARBA" id="ARBA00023224"/>
    </source>
</evidence>
<keyword evidence="5" id="KW-0812">Transmembrane</keyword>
<dbReference type="SMART" id="SM00283">
    <property type="entry name" value="MA"/>
    <property type="match status" value="1"/>
</dbReference>
<name>A0A0K2SHP5_LIMPI</name>
<dbReference type="PANTHER" id="PTHR32089">
    <property type="entry name" value="METHYL-ACCEPTING CHEMOTAXIS PROTEIN MCPB"/>
    <property type="match status" value="1"/>
</dbReference>
<dbReference type="PROSITE" id="PS50111">
    <property type="entry name" value="CHEMOTAXIS_TRANSDUC_2"/>
    <property type="match status" value="1"/>
</dbReference>
<evidence type="ECO:0000256" key="4">
    <source>
        <dbReference type="SAM" id="MobiDB-lite"/>
    </source>
</evidence>
<organism evidence="8 9">
    <name type="scientific">Limnochorda pilosa</name>
    <dbReference type="NCBI Taxonomy" id="1555112"/>
    <lineage>
        <taxon>Bacteria</taxon>
        <taxon>Bacillati</taxon>
        <taxon>Bacillota</taxon>
        <taxon>Limnochordia</taxon>
        <taxon>Limnochordales</taxon>
        <taxon>Limnochordaceae</taxon>
        <taxon>Limnochorda</taxon>
    </lineage>
</organism>
<dbReference type="GO" id="GO:0016020">
    <property type="term" value="C:membrane"/>
    <property type="evidence" value="ECO:0007669"/>
    <property type="project" value="InterPro"/>
</dbReference>
<reference evidence="9" key="1">
    <citation type="submission" date="2015-07" db="EMBL/GenBank/DDBJ databases">
        <title>Complete genome sequence and phylogenetic analysis of Limnochorda pilosa.</title>
        <authorList>
            <person name="Watanabe M."/>
            <person name="Kojima H."/>
            <person name="Fukui M."/>
        </authorList>
    </citation>
    <scope>NUCLEOTIDE SEQUENCE [LARGE SCALE GENOMIC DNA]</scope>
    <source>
        <strain evidence="9">HC45</strain>
    </source>
</reference>
<keyword evidence="5" id="KW-1133">Transmembrane helix</keyword>
<evidence type="ECO:0000256" key="3">
    <source>
        <dbReference type="PROSITE-ProRule" id="PRU00284"/>
    </source>
</evidence>
<dbReference type="AlphaFoldDB" id="A0A0K2SHP5"/>
<dbReference type="OrthoDB" id="9810264at2"/>
<dbReference type="Pfam" id="PF00015">
    <property type="entry name" value="MCPsignal"/>
    <property type="match status" value="1"/>
</dbReference>
<evidence type="ECO:0000259" key="6">
    <source>
        <dbReference type="PROSITE" id="PS50111"/>
    </source>
</evidence>
<dbReference type="EMBL" id="AP014924">
    <property type="protein sequence ID" value="BAS26557.1"/>
    <property type="molecule type" value="Genomic_DNA"/>
</dbReference>
<evidence type="ECO:0000256" key="2">
    <source>
        <dbReference type="ARBA" id="ARBA00029447"/>
    </source>
</evidence>
<dbReference type="GO" id="GO:0007165">
    <property type="term" value="P:signal transduction"/>
    <property type="evidence" value="ECO:0007669"/>
    <property type="project" value="UniProtKB-KW"/>
</dbReference>
<feature type="domain" description="HAMP" evidence="7">
    <location>
        <begin position="250"/>
        <end position="303"/>
    </location>
</feature>
<dbReference type="STRING" id="1555112.LIP_0700"/>
<dbReference type="InterPro" id="IPR003660">
    <property type="entry name" value="HAMP_dom"/>
</dbReference>
<comment type="similarity">
    <text evidence="2">Belongs to the methyl-accepting chemotaxis (MCP) protein family.</text>
</comment>
<dbReference type="CDD" id="cd06225">
    <property type="entry name" value="HAMP"/>
    <property type="match status" value="1"/>
</dbReference>
<dbReference type="PANTHER" id="PTHR32089:SF112">
    <property type="entry name" value="LYSOZYME-LIKE PROTEIN-RELATED"/>
    <property type="match status" value="1"/>
</dbReference>
<protein>
    <recommendedName>
        <fullName evidence="10">Methyl-accepting chemotaxis protein</fullName>
    </recommendedName>
</protein>
<evidence type="ECO:0008006" key="10">
    <source>
        <dbReference type="Google" id="ProtNLM"/>
    </source>
</evidence>
<dbReference type="SMART" id="SM00304">
    <property type="entry name" value="HAMP"/>
    <property type="match status" value="1"/>
</dbReference>
<reference evidence="9" key="2">
    <citation type="journal article" date="2016" name="Int. J. Syst. Evol. Microbiol.">
        <title>Complete genome sequence and cell structure of Limnochorda pilosa, a Gram-negative spore-former within the phylum Firmicutes.</title>
        <authorList>
            <person name="Watanabe M."/>
            <person name="Kojima H."/>
            <person name="Fukui M."/>
        </authorList>
    </citation>
    <scope>NUCLEOTIDE SEQUENCE [LARGE SCALE GENOMIC DNA]</scope>
    <source>
        <strain evidence="9">HC45</strain>
    </source>
</reference>
<feature type="compositionally biased region" description="Low complexity" evidence="4">
    <location>
        <begin position="622"/>
        <end position="632"/>
    </location>
</feature>
<evidence type="ECO:0000313" key="9">
    <source>
        <dbReference type="Proteomes" id="UP000065807"/>
    </source>
</evidence>
<feature type="transmembrane region" description="Helical" evidence="5">
    <location>
        <begin position="226"/>
        <end position="250"/>
    </location>
</feature>
<dbReference type="Gene3D" id="1.10.287.950">
    <property type="entry name" value="Methyl-accepting chemotaxis protein"/>
    <property type="match status" value="1"/>
</dbReference>